<evidence type="ECO:0000256" key="1">
    <source>
        <dbReference type="ARBA" id="ARBA00004651"/>
    </source>
</evidence>
<feature type="transmembrane region" description="Helical" evidence="6">
    <location>
        <begin position="286"/>
        <end position="304"/>
    </location>
</feature>
<organism evidence="8 9">
    <name type="scientific">Nocardioides islandensis</name>
    <dbReference type="NCBI Taxonomy" id="433663"/>
    <lineage>
        <taxon>Bacteria</taxon>
        <taxon>Bacillati</taxon>
        <taxon>Actinomycetota</taxon>
        <taxon>Actinomycetes</taxon>
        <taxon>Propionibacteriales</taxon>
        <taxon>Nocardioidaceae</taxon>
        <taxon>Nocardioides</taxon>
    </lineage>
</organism>
<dbReference type="CDD" id="cd06173">
    <property type="entry name" value="MFS_MefA_like"/>
    <property type="match status" value="1"/>
</dbReference>
<reference evidence="8" key="1">
    <citation type="submission" date="2020-11" db="EMBL/GenBank/DDBJ databases">
        <title>Nocardioides sp. nov., isolated from Soil of Cynanchum wilfordii Hemsley rhizosphere.</title>
        <authorList>
            <person name="Lee J.-S."/>
            <person name="Suh M.K."/>
            <person name="Kim J.-S."/>
        </authorList>
    </citation>
    <scope>NUCLEOTIDE SEQUENCE</scope>
    <source>
        <strain evidence="8">KCTC 19275</strain>
    </source>
</reference>
<dbReference type="PANTHER" id="PTHR23513:SF6">
    <property type="entry name" value="MAJOR FACILITATOR SUPERFAMILY ASSOCIATED DOMAIN-CONTAINING PROTEIN"/>
    <property type="match status" value="1"/>
</dbReference>
<evidence type="ECO:0000256" key="3">
    <source>
        <dbReference type="ARBA" id="ARBA00022692"/>
    </source>
</evidence>
<proteinExistence type="predicted"/>
<feature type="transmembrane region" description="Helical" evidence="6">
    <location>
        <begin position="310"/>
        <end position="330"/>
    </location>
</feature>
<keyword evidence="5 6" id="KW-0472">Membrane</keyword>
<evidence type="ECO:0000259" key="7">
    <source>
        <dbReference type="PROSITE" id="PS50850"/>
    </source>
</evidence>
<keyword evidence="3 6" id="KW-0812">Transmembrane</keyword>
<keyword evidence="2" id="KW-1003">Cell membrane</keyword>
<dbReference type="InterPro" id="IPR036259">
    <property type="entry name" value="MFS_trans_sf"/>
</dbReference>
<dbReference type="RefSeq" id="WP_194704864.1">
    <property type="nucleotide sequence ID" value="NZ_JADKPN010000001.1"/>
</dbReference>
<protein>
    <submittedName>
        <fullName evidence="8">MFS transporter</fullName>
    </submittedName>
</protein>
<dbReference type="Pfam" id="PF07690">
    <property type="entry name" value="MFS_1"/>
    <property type="match status" value="1"/>
</dbReference>
<gene>
    <name evidence="8" type="ORF">ISU07_00845</name>
</gene>
<dbReference type="SUPFAM" id="SSF103473">
    <property type="entry name" value="MFS general substrate transporter"/>
    <property type="match status" value="1"/>
</dbReference>
<dbReference type="Proteomes" id="UP000640489">
    <property type="component" value="Unassembled WGS sequence"/>
</dbReference>
<dbReference type="PROSITE" id="PS50850">
    <property type="entry name" value="MFS"/>
    <property type="match status" value="1"/>
</dbReference>
<evidence type="ECO:0000256" key="6">
    <source>
        <dbReference type="SAM" id="Phobius"/>
    </source>
</evidence>
<keyword evidence="4 6" id="KW-1133">Transmembrane helix</keyword>
<dbReference type="PANTHER" id="PTHR23513">
    <property type="entry name" value="INTEGRAL MEMBRANE EFFLUX PROTEIN-RELATED"/>
    <property type="match status" value="1"/>
</dbReference>
<dbReference type="InterPro" id="IPR011701">
    <property type="entry name" value="MFS"/>
</dbReference>
<feature type="transmembrane region" description="Helical" evidence="6">
    <location>
        <begin position="377"/>
        <end position="397"/>
    </location>
</feature>
<feature type="transmembrane region" description="Helical" evidence="6">
    <location>
        <begin position="21"/>
        <end position="41"/>
    </location>
</feature>
<comment type="caution">
    <text evidence="8">The sequence shown here is derived from an EMBL/GenBank/DDBJ whole genome shotgun (WGS) entry which is preliminary data.</text>
</comment>
<accession>A0A930V854</accession>
<feature type="domain" description="Major facilitator superfamily (MFS) profile" evidence="7">
    <location>
        <begin position="12"/>
        <end position="399"/>
    </location>
</feature>
<feature type="transmembrane region" description="Helical" evidence="6">
    <location>
        <begin position="221"/>
        <end position="244"/>
    </location>
</feature>
<sequence length="421" mass="43912">MNGYRDLAKNRDFTILWTGQTISDLGSQVSMFVFPLVTYALTGSAVWAAVIEAAFLVGLCGALLPAGVLADRVHRRLIMRAASGGGALLYASLAVAAYAGSLTIAHLAAVALLTGVATGISGPAEMSSLRSVVSREQLPTALSQSQARQHVASLLGGPLGGILYGVARWMPFAFDAVSFAASWFALGWMRTDLSAPERVGPPRKPAQDVVEGIRFILSWPYFRAIAVFSASVNLLVNAMFFVAILRMVQDGVDPRAIGLVSTAAGVAGILGALAAPWIIERMPTGLLVVVTAWSFVPFAIPMAFWDSPAVVAGALGFIMLLNPAGNASGSNYRIAHTPAHLQGRAQSAGQFLGTSVIWLAPLLGGVLLEHIGGRDAVLVIGALTALAALIPTLSGAIRTVPKPAVWQAELDARDAELLVAA</sequence>
<dbReference type="InterPro" id="IPR020846">
    <property type="entry name" value="MFS_dom"/>
</dbReference>
<evidence type="ECO:0000256" key="5">
    <source>
        <dbReference type="ARBA" id="ARBA00023136"/>
    </source>
</evidence>
<dbReference type="GO" id="GO:0022857">
    <property type="term" value="F:transmembrane transporter activity"/>
    <property type="evidence" value="ECO:0007669"/>
    <property type="project" value="InterPro"/>
</dbReference>
<feature type="transmembrane region" description="Helical" evidence="6">
    <location>
        <begin position="172"/>
        <end position="189"/>
    </location>
</feature>
<dbReference type="Gene3D" id="1.20.1250.20">
    <property type="entry name" value="MFS general substrate transporter like domains"/>
    <property type="match status" value="1"/>
</dbReference>
<dbReference type="GO" id="GO:0005886">
    <property type="term" value="C:plasma membrane"/>
    <property type="evidence" value="ECO:0007669"/>
    <property type="project" value="UniProtKB-SubCell"/>
</dbReference>
<feature type="transmembrane region" description="Helical" evidence="6">
    <location>
        <begin position="351"/>
        <end position="371"/>
    </location>
</feature>
<feature type="transmembrane region" description="Helical" evidence="6">
    <location>
        <begin position="256"/>
        <end position="279"/>
    </location>
</feature>
<feature type="transmembrane region" description="Helical" evidence="6">
    <location>
        <begin position="47"/>
        <end position="70"/>
    </location>
</feature>
<evidence type="ECO:0000256" key="2">
    <source>
        <dbReference type="ARBA" id="ARBA00022475"/>
    </source>
</evidence>
<dbReference type="AlphaFoldDB" id="A0A930V854"/>
<comment type="subcellular location">
    <subcellularLocation>
        <location evidence="1">Cell membrane</location>
        <topology evidence="1">Multi-pass membrane protein</topology>
    </subcellularLocation>
</comment>
<evidence type="ECO:0000256" key="4">
    <source>
        <dbReference type="ARBA" id="ARBA00022989"/>
    </source>
</evidence>
<evidence type="ECO:0000313" key="9">
    <source>
        <dbReference type="Proteomes" id="UP000640489"/>
    </source>
</evidence>
<dbReference type="EMBL" id="JADKPN010000001">
    <property type="protein sequence ID" value="MBF4761658.1"/>
    <property type="molecule type" value="Genomic_DNA"/>
</dbReference>
<name>A0A930V854_9ACTN</name>
<evidence type="ECO:0000313" key="8">
    <source>
        <dbReference type="EMBL" id="MBF4761658.1"/>
    </source>
</evidence>
<keyword evidence="9" id="KW-1185">Reference proteome</keyword>